<keyword evidence="1" id="KW-0812">Transmembrane</keyword>
<dbReference type="EMBL" id="ML120379">
    <property type="protein sequence ID" value="RPB00592.1"/>
    <property type="molecule type" value="Genomic_DNA"/>
</dbReference>
<accession>A0A3N4JUS5</accession>
<name>A0A3N4JUS5_9PEZI</name>
<feature type="transmembrane region" description="Helical" evidence="1">
    <location>
        <begin position="193"/>
        <end position="214"/>
    </location>
</feature>
<keyword evidence="1" id="KW-1133">Transmembrane helix</keyword>
<dbReference type="AlphaFoldDB" id="A0A3N4JUS5"/>
<proteinExistence type="predicted"/>
<dbReference type="Proteomes" id="UP000276215">
    <property type="component" value="Unassembled WGS sequence"/>
</dbReference>
<organism evidence="2 3">
    <name type="scientific">Choiromyces venosus 120613-1</name>
    <dbReference type="NCBI Taxonomy" id="1336337"/>
    <lineage>
        <taxon>Eukaryota</taxon>
        <taxon>Fungi</taxon>
        <taxon>Dikarya</taxon>
        <taxon>Ascomycota</taxon>
        <taxon>Pezizomycotina</taxon>
        <taxon>Pezizomycetes</taxon>
        <taxon>Pezizales</taxon>
        <taxon>Tuberaceae</taxon>
        <taxon>Choiromyces</taxon>
    </lineage>
</organism>
<evidence type="ECO:0000256" key="1">
    <source>
        <dbReference type="SAM" id="Phobius"/>
    </source>
</evidence>
<keyword evidence="1" id="KW-0472">Membrane</keyword>
<sequence>MPSYLRFHGYYHNGEDEIVDFLDDIKERHLRGRAQIFVTKLPQSVCHSWSKLSSALEEKFDIYRLPVEYSGYHGQYDTDSDSESEDNDEVLSSHAVSISLLPGLTIETFTHFMRHYFKDSCGFVYPQIPLIEILKALHMTQEQLDQAMLACLRSTLSPPPKPISIEILITYTLEFDMLLLEDEMSKLILATEMTRVLLCVLYVFGFVFRMIIVIEMMGKEMRLQEDQRTEQPLMDQVSNKFVNSEEIRASELGIVEQKVDVLSARLEGRRIGNVSGWVENLLGDSEEVAKRYMFVVHSLYYYGGIERAGVR</sequence>
<keyword evidence="3" id="KW-1185">Reference proteome</keyword>
<protein>
    <submittedName>
        <fullName evidence="2">Uncharacterized protein</fullName>
    </submittedName>
</protein>
<reference evidence="2 3" key="1">
    <citation type="journal article" date="2018" name="Nat. Ecol. Evol.">
        <title>Pezizomycetes genomes reveal the molecular basis of ectomycorrhizal truffle lifestyle.</title>
        <authorList>
            <person name="Murat C."/>
            <person name="Payen T."/>
            <person name="Noel B."/>
            <person name="Kuo A."/>
            <person name="Morin E."/>
            <person name="Chen J."/>
            <person name="Kohler A."/>
            <person name="Krizsan K."/>
            <person name="Balestrini R."/>
            <person name="Da Silva C."/>
            <person name="Montanini B."/>
            <person name="Hainaut M."/>
            <person name="Levati E."/>
            <person name="Barry K.W."/>
            <person name="Belfiori B."/>
            <person name="Cichocki N."/>
            <person name="Clum A."/>
            <person name="Dockter R.B."/>
            <person name="Fauchery L."/>
            <person name="Guy J."/>
            <person name="Iotti M."/>
            <person name="Le Tacon F."/>
            <person name="Lindquist E.A."/>
            <person name="Lipzen A."/>
            <person name="Malagnac F."/>
            <person name="Mello A."/>
            <person name="Molinier V."/>
            <person name="Miyauchi S."/>
            <person name="Poulain J."/>
            <person name="Riccioni C."/>
            <person name="Rubini A."/>
            <person name="Sitrit Y."/>
            <person name="Splivallo R."/>
            <person name="Traeger S."/>
            <person name="Wang M."/>
            <person name="Zifcakova L."/>
            <person name="Wipf D."/>
            <person name="Zambonelli A."/>
            <person name="Paolocci F."/>
            <person name="Nowrousian M."/>
            <person name="Ottonello S."/>
            <person name="Baldrian P."/>
            <person name="Spatafora J.W."/>
            <person name="Henrissat B."/>
            <person name="Nagy L.G."/>
            <person name="Aury J.M."/>
            <person name="Wincker P."/>
            <person name="Grigoriev I.V."/>
            <person name="Bonfante P."/>
            <person name="Martin F.M."/>
        </authorList>
    </citation>
    <scope>NUCLEOTIDE SEQUENCE [LARGE SCALE GENOMIC DNA]</scope>
    <source>
        <strain evidence="2 3">120613-1</strain>
    </source>
</reference>
<evidence type="ECO:0000313" key="3">
    <source>
        <dbReference type="Proteomes" id="UP000276215"/>
    </source>
</evidence>
<gene>
    <name evidence="2" type="ORF">L873DRAFT_1842979</name>
</gene>
<evidence type="ECO:0000313" key="2">
    <source>
        <dbReference type="EMBL" id="RPB00592.1"/>
    </source>
</evidence>